<organism evidence="1 2">
    <name type="scientific">Rhizoctonia solani</name>
    <dbReference type="NCBI Taxonomy" id="456999"/>
    <lineage>
        <taxon>Eukaryota</taxon>
        <taxon>Fungi</taxon>
        <taxon>Dikarya</taxon>
        <taxon>Basidiomycota</taxon>
        <taxon>Agaricomycotina</taxon>
        <taxon>Agaricomycetes</taxon>
        <taxon>Cantharellales</taxon>
        <taxon>Ceratobasidiaceae</taxon>
        <taxon>Rhizoctonia</taxon>
    </lineage>
</organism>
<reference evidence="1 2" key="1">
    <citation type="submission" date="2015-07" db="EMBL/GenBank/DDBJ databases">
        <authorList>
            <person name="Noorani M."/>
        </authorList>
    </citation>
    <scope>NUCLEOTIDE SEQUENCE [LARGE SCALE GENOMIC DNA]</scope>
    <source>
        <strain evidence="1">BBA 69670</strain>
    </source>
</reference>
<protein>
    <submittedName>
        <fullName evidence="1">Fibrous sheath-interacting protein 2 [Homo sapiens]</fullName>
    </submittedName>
</protein>
<name>A0A0K6FYD7_9AGAM</name>
<dbReference type="InterPro" id="IPR021858">
    <property type="entry name" value="Fun_TF"/>
</dbReference>
<dbReference type="Pfam" id="PF11951">
    <property type="entry name" value="Fungal_trans_2"/>
    <property type="match status" value="1"/>
</dbReference>
<sequence length="1658" mass="184959">MQTPAPNVINQRCKACNTSVAVYPERPGGFLNWERHQASRKHLRRTEQQRLRPDTVVTIETQYTSIQPKSDPVYVEPEPQTKCEVPSHEFTPPRHHIRSLPESQRNCVDNDSVQGSSALVQASAELGNNSLISPCQGVPLPINEHQNIYVDYPWALHADFTLDWLPELVNGQVSLRSTNCQREIRSKFSPTCDICLSLLSDPAVIKMRERAVSGCKENTAHSFLTISQLRKRLHDRAAQVNSLKLNALNYGRIIASKARQLDDFSRFVMAVSSGKIERISALVSVSLSNGVGIQGILEKVERAINHLYTPRGYNQNDFDKSILALRLGGTQLLNLLHKSAGFPHRQSVQRHSVVPQLLSSASAPLEEEIRKNLEASFPRTSKTKRVAVNIMVDEIAIKKALRLDVCRNLILGLCREHTPEQCSLEFTTFQEALAILHALKEERIHLASEATVVALGAFSESPELSSIRPVAISGSCKRENSTAHGKILARVLQACKKFPFIRVDCFSTDGESRRRLAIAGLTLTQQVVPDTPLYALLGHLPLFNLLCGEDYITACSDKKHNDKRCRNTLLRPKGTVIQGVHITSDVIEQHLTHVTPSISLLPEQPATLSLSAASACLNPDDKQNVTLAFRLLSAIASLRQPLPCDSPAFALKRRILNLLGTMYCYLLDPITNIYLSLGEQLEQLSAAAHIVLALYAQDKGAFMPTQLYYDIQTYIKCAYFSVAKTKLEDPEGKFFITQLGTDRLETGFGHVRTMIGNDSNVDQLQLTSRLSAITECSAILESHTEWSTTPDQLKYTGLRSLLGDTSRSIDHLGPSSWVGDISISNVNLQTAWLAGRRQAEAALQLAGILSPFEGMIASGGFDMLCPFGRSRVVLMNGLFEGEEDENSDELCANETSIPPITAAYDAAEDFRPDLKDHAMAEMNKFSNSSPNNTATHVLVDGVFIDKRSILKSFSDPFSTITSTDRLKRVWSLPKFDSISSTAFQPIYSSDFGSPGIVRDDPAITLVRCRNMVFLAVVQVSGITWEGERVLKLPFGSQSSDVARIQCQVMSLSHVVQASPASQYWQWTQQYERLGVIPSIEVLGRYIQPINPVVVLQGDLHANVGQSSTNTSCMGQRSTYTFYNEELQALAADLFQRLSRELPKLPEIELSNTFPYRSLEGKLCFLCESETGNRIILSDQKMNLSNHQTYENRQTELTLTNHSGSTEISDISSSHKTNRQHLAGTLTSYTPGNFLDSMFSLAWPVDDPRRASPQLTETSQLDDFSDESDDLEDVQAAVIGFLSLDPTVESNGLPFLLQGCAIWLSYSAFEPLSVAQIARNDIIWAYVMGEKYRQILHLFANTANELTRSAEYDPAESACFLALEAIFWQILAEAGTRIESSRGLNQRQANEAMLFISFMQLAAPIFRRACPDPLDGFINLPTLFATTNATFQHYIMMDVLLAMLTVRPMFFRYTVRFTPEAPGSLFDQVEGRSSGCTFGIPSHLVMTFAHMNGLFEDFGSYVPKHMTDELEQDIRRMKPIVAIPTEPFLMVGRMVVQQAWFQSALIYLYMGLCGCDSTDARVATARSRFIKLLASTKPRRSMDSFLVFPLVILGVATESQEERNMIRRRMLGVPECARPGRMGNDFVRILENIWSKRCPVVWSDLRQACWEVIDTCILM</sequence>
<evidence type="ECO:0000313" key="1">
    <source>
        <dbReference type="EMBL" id="CUA70992.1"/>
    </source>
</evidence>
<dbReference type="EMBL" id="CYGV01001209">
    <property type="protein sequence ID" value="CUA70992.1"/>
    <property type="molecule type" value="Genomic_DNA"/>
</dbReference>
<keyword evidence="2" id="KW-1185">Reference proteome</keyword>
<proteinExistence type="predicted"/>
<dbReference type="Proteomes" id="UP000044841">
    <property type="component" value="Unassembled WGS sequence"/>
</dbReference>
<evidence type="ECO:0000313" key="2">
    <source>
        <dbReference type="Proteomes" id="UP000044841"/>
    </source>
</evidence>
<accession>A0A0K6FYD7</accession>
<gene>
    <name evidence="1" type="ORF">RSOLAG22IIIB_09273</name>
</gene>